<keyword evidence="1" id="KW-1133">Transmembrane helix</keyword>
<protein>
    <submittedName>
        <fullName evidence="2">Uncharacterized protein</fullName>
    </submittedName>
</protein>
<feature type="transmembrane region" description="Helical" evidence="1">
    <location>
        <begin position="52"/>
        <end position="71"/>
    </location>
</feature>
<feature type="transmembrane region" description="Helical" evidence="1">
    <location>
        <begin position="7"/>
        <end position="26"/>
    </location>
</feature>
<dbReference type="AlphaFoldDB" id="A0AA95MPI2"/>
<evidence type="ECO:0000313" key="2">
    <source>
        <dbReference type="EMBL" id="WHY85555.1"/>
    </source>
</evidence>
<keyword evidence="3" id="KW-1185">Reference proteome</keyword>
<evidence type="ECO:0000313" key="3">
    <source>
        <dbReference type="Proteomes" id="UP001178288"/>
    </source>
</evidence>
<dbReference type="Proteomes" id="UP001178288">
    <property type="component" value="Chromosome"/>
</dbReference>
<dbReference type="RefSeq" id="WP_066092189.1">
    <property type="nucleotide sequence ID" value="NZ_CP126114.1"/>
</dbReference>
<dbReference type="EMBL" id="CP126114">
    <property type="protein sequence ID" value="WHY85555.1"/>
    <property type="molecule type" value="Genomic_DNA"/>
</dbReference>
<reference evidence="2" key="1">
    <citation type="submission" date="2023-05" db="EMBL/GenBank/DDBJ databases">
        <title>Comparative genomics of Bacillaceae isolates and their secondary metabolite potential.</title>
        <authorList>
            <person name="Song L."/>
            <person name="Nielsen L.J."/>
            <person name="Mohite O."/>
            <person name="Xu X."/>
            <person name="Weber T."/>
            <person name="Kovacs A.T."/>
        </authorList>
    </citation>
    <scope>NUCLEOTIDE SEQUENCE</scope>
    <source>
        <strain evidence="2">XLM17</strain>
    </source>
</reference>
<proteinExistence type="predicted"/>
<sequence length="84" mass="9524">MRKWKVYIPAIIVLFFCVALIAYEFYLTPTGGHGHHPEGGFHPKGQSSFRGIFNWFGTVAIIGGAITYSWVRFKKKLKTSSPVY</sequence>
<evidence type="ECO:0000256" key="1">
    <source>
        <dbReference type="SAM" id="Phobius"/>
    </source>
</evidence>
<dbReference type="KEGG" id="nnv:QNH39_23570"/>
<name>A0AA95MPI2_9BACI</name>
<keyword evidence="1" id="KW-0812">Transmembrane</keyword>
<accession>A0AA95MPI2</accession>
<gene>
    <name evidence="2" type="ORF">QNH39_23570</name>
</gene>
<keyword evidence="1" id="KW-0472">Membrane</keyword>
<organism evidence="2 3">
    <name type="scientific">Neobacillus novalis</name>
    <dbReference type="NCBI Taxonomy" id="220687"/>
    <lineage>
        <taxon>Bacteria</taxon>
        <taxon>Bacillati</taxon>
        <taxon>Bacillota</taxon>
        <taxon>Bacilli</taxon>
        <taxon>Bacillales</taxon>
        <taxon>Bacillaceae</taxon>
        <taxon>Neobacillus</taxon>
    </lineage>
</organism>